<dbReference type="Gene3D" id="1.10.340.30">
    <property type="entry name" value="Hypothetical protein, domain 2"/>
    <property type="match status" value="1"/>
</dbReference>
<evidence type="ECO:0000313" key="7">
    <source>
        <dbReference type="Proteomes" id="UP000786183"/>
    </source>
</evidence>
<dbReference type="InterPro" id="IPR011257">
    <property type="entry name" value="DNA_glycosylase"/>
</dbReference>
<dbReference type="InterPro" id="IPR003265">
    <property type="entry name" value="HhH-GPD_domain"/>
</dbReference>
<name>A0ABS7WQT1_9BACT</name>
<organism evidence="6 7">
    <name type="scientific">Campylobacter canadensis</name>
    <dbReference type="NCBI Taxonomy" id="449520"/>
    <lineage>
        <taxon>Bacteria</taxon>
        <taxon>Pseudomonadati</taxon>
        <taxon>Campylobacterota</taxon>
        <taxon>Epsilonproteobacteria</taxon>
        <taxon>Campylobacterales</taxon>
        <taxon>Campylobacteraceae</taxon>
        <taxon>Campylobacter</taxon>
    </lineage>
</organism>
<dbReference type="CDD" id="cd00056">
    <property type="entry name" value="ENDO3c"/>
    <property type="match status" value="1"/>
</dbReference>
<comment type="caution">
    <text evidence="6">The sequence shown here is derived from an EMBL/GenBank/DDBJ whole genome shotgun (WGS) entry which is preliminary data.</text>
</comment>
<dbReference type="Pfam" id="PF00730">
    <property type="entry name" value="HhH-GPD"/>
    <property type="match status" value="1"/>
</dbReference>
<keyword evidence="3" id="KW-0408">Iron</keyword>
<dbReference type="SMART" id="SM00478">
    <property type="entry name" value="ENDO3c"/>
    <property type="match status" value="1"/>
</dbReference>
<dbReference type="GO" id="GO:0004519">
    <property type="term" value="F:endonuclease activity"/>
    <property type="evidence" value="ECO:0007669"/>
    <property type="project" value="UniProtKB-KW"/>
</dbReference>
<dbReference type="InterPro" id="IPR023170">
    <property type="entry name" value="HhH_base_excis_C"/>
</dbReference>
<accession>A0ABS7WQT1</accession>
<protein>
    <submittedName>
        <fullName evidence="6">Endonuclease III</fullName>
    </submittedName>
</protein>
<dbReference type="Proteomes" id="UP000786183">
    <property type="component" value="Unassembled WGS sequence"/>
</dbReference>
<keyword evidence="6" id="KW-0378">Hydrolase</keyword>
<dbReference type="EMBL" id="JACGBB010000004">
    <property type="protein sequence ID" value="MBZ7987116.1"/>
    <property type="molecule type" value="Genomic_DNA"/>
</dbReference>
<dbReference type="SUPFAM" id="SSF48150">
    <property type="entry name" value="DNA-glycosylase"/>
    <property type="match status" value="1"/>
</dbReference>
<gene>
    <name evidence="6" type="ORF">AVCANL283_03155</name>
</gene>
<keyword evidence="6" id="KW-0540">Nuclease</keyword>
<dbReference type="Gene3D" id="1.10.1670.10">
    <property type="entry name" value="Helix-hairpin-Helix base-excision DNA repair enzymes (C-terminal)"/>
    <property type="match status" value="1"/>
</dbReference>
<dbReference type="PANTHER" id="PTHR10359:SF19">
    <property type="entry name" value="DNA REPAIR GLYCOSYLASE MJ1434-RELATED"/>
    <property type="match status" value="1"/>
</dbReference>
<proteinExistence type="predicted"/>
<dbReference type="RefSeq" id="WP_224325233.1">
    <property type="nucleotide sequence ID" value="NZ_JACGBB010000004.1"/>
</dbReference>
<evidence type="ECO:0000256" key="4">
    <source>
        <dbReference type="ARBA" id="ARBA00023014"/>
    </source>
</evidence>
<evidence type="ECO:0000259" key="5">
    <source>
        <dbReference type="SMART" id="SM00478"/>
    </source>
</evidence>
<keyword evidence="7" id="KW-1185">Reference proteome</keyword>
<evidence type="ECO:0000256" key="3">
    <source>
        <dbReference type="ARBA" id="ARBA00023004"/>
    </source>
</evidence>
<evidence type="ECO:0000256" key="1">
    <source>
        <dbReference type="ARBA" id="ARBA00022485"/>
    </source>
</evidence>
<sequence>MIKDFFLYLIKNYEIKEDKYENDFYNLLAIFIKQNTKDANVIKCFNNLKNANINDINSLLLCDDLGQLIKASGFYNTKAKRIKDLCTAIKNDFDSLENFKENVSYEWLIKQKGISNESACMILNIFCNKAYLIVDTAILKILKELNYEFENYEDAQNYISNHINNDELYKALNSDDLAYLYLSFYKYMSYFYKNFFSSKQNIIKAKEILKNYEY</sequence>
<keyword evidence="2" id="KW-0479">Metal-binding</keyword>
<reference evidence="6 7" key="1">
    <citation type="submission" date="2020-07" db="EMBL/GenBank/DDBJ databases">
        <title>Transfer of Campylobacter canadensis to the novel genus Avispirillum gen. nov., that also includes two novel species recovered from migratory waterfowl: Avispirillum anseris sp. nov. and Avispirillum brantae sp. nov.</title>
        <authorList>
            <person name="Miller W.G."/>
            <person name="Chapman M.H."/>
            <person name="Yee E."/>
            <person name="Inglis G.D."/>
        </authorList>
    </citation>
    <scope>NUCLEOTIDE SEQUENCE [LARGE SCALE GENOMIC DNA]</scope>
    <source>
        <strain evidence="6 7">L283</strain>
    </source>
</reference>
<evidence type="ECO:0000256" key="2">
    <source>
        <dbReference type="ARBA" id="ARBA00022723"/>
    </source>
</evidence>
<evidence type="ECO:0000313" key="6">
    <source>
        <dbReference type="EMBL" id="MBZ7987116.1"/>
    </source>
</evidence>
<feature type="domain" description="HhH-GPD" evidence="5">
    <location>
        <begin position="32"/>
        <end position="185"/>
    </location>
</feature>
<keyword evidence="4" id="KW-0411">Iron-sulfur</keyword>
<keyword evidence="6" id="KW-0255">Endonuclease</keyword>
<dbReference type="PANTHER" id="PTHR10359">
    <property type="entry name" value="A/G-SPECIFIC ADENINE GLYCOSYLASE/ENDONUCLEASE III"/>
    <property type="match status" value="1"/>
</dbReference>
<keyword evidence="1" id="KW-0004">4Fe-4S</keyword>